<keyword evidence="2" id="KW-0238">DNA-binding</keyword>
<sequence length="329" mass="37754">MQLATVKPAADLKLIRSCSIWRALEVVGDVPTMLILEAFWLGERRFDGFQQRTGLLKALLSQRLKTMTETGLLEKRQYSERPARYEYWATEKGRDLYWVALAMLRWEKRWGAAATKFTVQLDHLACGARNIDAVPFSRSAGVPFTARDVSWEHGPGMGWIAPRHSRRRKQRTDAESTESNLLDVIVQVLGDRWASLILRSIFTGFRRYDEIQKDAAIATNILADRLQWLTGMGLIHKRLYSESPARYEYRLTETGIDYYPVLVMLMVWGDRWYVAPEGPPLVLEHRHTGLPLDPVMACSCCHQPLVPGEVAFHIRPMRRSQEEVRAQGA</sequence>
<dbReference type="Gene3D" id="1.10.10.10">
    <property type="entry name" value="Winged helix-like DNA-binding domain superfamily/Winged helix DNA-binding domain"/>
    <property type="match status" value="2"/>
</dbReference>
<organism evidence="5 6">
    <name type="scientific">Alkalicaulis satelles</name>
    <dbReference type="NCBI Taxonomy" id="2609175"/>
    <lineage>
        <taxon>Bacteria</taxon>
        <taxon>Pseudomonadati</taxon>
        <taxon>Pseudomonadota</taxon>
        <taxon>Alphaproteobacteria</taxon>
        <taxon>Maricaulales</taxon>
        <taxon>Maricaulaceae</taxon>
        <taxon>Alkalicaulis</taxon>
    </lineage>
</organism>
<dbReference type="GO" id="GO:0003677">
    <property type="term" value="F:DNA binding"/>
    <property type="evidence" value="ECO:0007669"/>
    <property type="project" value="UniProtKB-KW"/>
</dbReference>
<evidence type="ECO:0000313" key="6">
    <source>
        <dbReference type="Proteomes" id="UP000325122"/>
    </source>
</evidence>
<dbReference type="PROSITE" id="PS51118">
    <property type="entry name" value="HTH_HXLR"/>
    <property type="match status" value="2"/>
</dbReference>
<dbReference type="SUPFAM" id="SSF46785">
    <property type="entry name" value="Winged helix' DNA-binding domain"/>
    <property type="match status" value="2"/>
</dbReference>
<dbReference type="InterPro" id="IPR036388">
    <property type="entry name" value="WH-like_DNA-bd_sf"/>
</dbReference>
<feature type="domain" description="HTH hxlR-type" evidence="4">
    <location>
        <begin position="18"/>
        <end position="115"/>
    </location>
</feature>
<evidence type="ECO:0000256" key="1">
    <source>
        <dbReference type="ARBA" id="ARBA00023015"/>
    </source>
</evidence>
<evidence type="ECO:0000256" key="3">
    <source>
        <dbReference type="ARBA" id="ARBA00023163"/>
    </source>
</evidence>
<evidence type="ECO:0000256" key="2">
    <source>
        <dbReference type="ARBA" id="ARBA00023125"/>
    </source>
</evidence>
<proteinExistence type="predicted"/>
<feature type="domain" description="HTH hxlR-type" evidence="4">
    <location>
        <begin position="179"/>
        <end position="277"/>
    </location>
</feature>
<dbReference type="AlphaFoldDB" id="A0A5M6ZNA2"/>
<accession>A0A5M6ZNA2</accession>
<evidence type="ECO:0000313" key="5">
    <source>
        <dbReference type="EMBL" id="KAA5805395.1"/>
    </source>
</evidence>
<name>A0A5M6ZNA2_9PROT</name>
<evidence type="ECO:0000259" key="4">
    <source>
        <dbReference type="PROSITE" id="PS51118"/>
    </source>
</evidence>
<dbReference type="PANTHER" id="PTHR33204:SF36">
    <property type="entry name" value="TRANSCRIPTIONAL REGULATORY PROTEIN"/>
    <property type="match status" value="1"/>
</dbReference>
<keyword evidence="1" id="KW-0805">Transcription regulation</keyword>
<dbReference type="InterPro" id="IPR036390">
    <property type="entry name" value="WH_DNA-bd_sf"/>
</dbReference>
<keyword evidence="3" id="KW-0804">Transcription</keyword>
<dbReference type="InterPro" id="IPR002577">
    <property type="entry name" value="HTH_HxlR"/>
</dbReference>
<gene>
    <name evidence="5" type="ORF">F1654_05300</name>
</gene>
<dbReference type="Proteomes" id="UP000325122">
    <property type="component" value="Unassembled WGS sequence"/>
</dbReference>
<dbReference type="RefSeq" id="WP_150022427.1">
    <property type="nucleotide sequence ID" value="NZ_VWOJ01000001.1"/>
</dbReference>
<reference evidence="5 6" key="1">
    <citation type="submission" date="2019-09" db="EMBL/GenBank/DDBJ databases">
        <authorList>
            <person name="Kevbrin V."/>
            <person name="Grouzdev D.S."/>
        </authorList>
    </citation>
    <scope>NUCLEOTIDE SEQUENCE [LARGE SCALE GENOMIC DNA]</scope>
    <source>
        <strain evidence="5 6">G-192</strain>
    </source>
</reference>
<protein>
    <submittedName>
        <fullName evidence="5">Helix-turn-helix transcriptional regulator</fullName>
    </submittedName>
</protein>
<dbReference type="Pfam" id="PF01638">
    <property type="entry name" value="HxlR"/>
    <property type="match status" value="2"/>
</dbReference>
<dbReference type="EMBL" id="VWOJ01000001">
    <property type="protein sequence ID" value="KAA5805395.1"/>
    <property type="molecule type" value="Genomic_DNA"/>
</dbReference>
<comment type="caution">
    <text evidence="5">The sequence shown here is derived from an EMBL/GenBank/DDBJ whole genome shotgun (WGS) entry which is preliminary data.</text>
</comment>
<keyword evidence="6" id="KW-1185">Reference proteome</keyword>
<dbReference type="PANTHER" id="PTHR33204">
    <property type="entry name" value="TRANSCRIPTIONAL REGULATOR, MARR FAMILY"/>
    <property type="match status" value="1"/>
</dbReference>